<dbReference type="AlphaFoldDB" id="B7PQY2"/>
<evidence type="ECO:0000313" key="3">
    <source>
        <dbReference type="EnsemblMetazoa" id="ISCW006770-PA"/>
    </source>
</evidence>
<reference evidence="2 4" key="1">
    <citation type="submission" date="2008-03" db="EMBL/GenBank/DDBJ databases">
        <title>Annotation of Ixodes scapularis.</title>
        <authorList>
            <consortium name="Ixodes scapularis Genome Project Consortium"/>
            <person name="Caler E."/>
            <person name="Hannick L.I."/>
            <person name="Bidwell S."/>
            <person name="Joardar V."/>
            <person name="Thiagarajan M."/>
            <person name="Amedeo P."/>
            <person name="Galinsky K.J."/>
            <person name="Schobel S."/>
            <person name="Inman J."/>
            <person name="Hostetler J."/>
            <person name="Miller J."/>
            <person name="Hammond M."/>
            <person name="Megy K."/>
            <person name="Lawson D."/>
            <person name="Kodira C."/>
            <person name="Sutton G."/>
            <person name="Meyer J."/>
            <person name="Hill C.A."/>
            <person name="Birren B."/>
            <person name="Nene V."/>
            <person name="Collins F."/>
            <person name="Alarcon-Chaidez F."/>
            <person name="Wikel S."/>
            <person name="Strausberg R."/>
        </authorList>
    </citation>
    <scope>NUCLEOTIDE SEQUENCE [LARGE SCALE GENOMIC DNA]</scope>
    <source>
        <strain evidence="4">Wikel</strain>
        <strain evidence="2">Wikel colony</strain>
    </source>
</reference>
<feature type="compositionally biased region" description="Basic and acidic residues" evidence="1">
    <location>
        <begin position="141"/>
        <end position="152"/>
    </location>
</feature>
<dbReference type="VEuPathDB" id="VectorBase:ISCW006770"/>
<gene>
    <name evidence="2" type="ORF">IscW_ISCW006770</name>
</gene>
<protein>
    <submittedName>
        <fullName evidence="2 3">Uncharacterized protein</fullName>
    </submittedName>
</protein>
<dbReference type="HOGENOM" id="CLU_1724341_0_0_1"/>
<dbReference type="Proteomes" id="UP000001555">
    <property type="component" value="Unassembled WGS sequence"/>
</dbReference>
<feature type="compositionally biased region" description="Basic and acidic residues" evidence="1">
    <location>
        <begin position="57"/>
        <end position="68"/>
    </location>
</feature>
<evidence type="ECO:0000313" key="2">
    <source>
        <dbReference type="EMBL" id="EEC09004.1"/>
    </source>
</evidence>
<feature type="region of interest" description="Disordered" evidence="1">
    <location>
        <begin position="1"/>
        <end position="99"/>
    </location>
</feature>
<accession>B7PQY2</accession>
<feature type="compositionally biased region" description="Low complexity" evidence="1">
    <location>
        <begin position="71"/>
        <end position="86"/>
    </location>
</feature>
<dbReference type="InParanoid" id="B7PQY2"/>
<reference evidence="3" key="2">
    <citation type="submission" date="2020-05" db="UniProtKB">
        <authorList>
            <consortium name="EnsemblMetazoa"/>
        </authorList>
    </citation>
    <scope>IDENTIFICATION</scope>
    <source>
        <strain evidence="3">wikel</strain>
    </source>
</reference>
<dbReference type="EnsemblMetazoa" id="ISCW006770-RA">
    <property type="protein sequence ID" value="ISCW006770-PA"/>
    <property type="gene ID" value="ISCW006770"/>
</dbReference>
<evidence type="ECO:0000256" key="1">
    <source>
        <dbReference type="SAM" id="MobiDB-lite"/>
    </source>
</evidence>
<name>B7PQY2_IXOSC</name>
<dbReference type="OrthoDB" id="6513536at2759"/>
<feature type="region of interest" description="Disordered" evidence="1">
    <location>
        <begin position="113"/>
        <end position="152"/>
    </location>
</feature>
<dbReference type="VEuPathDB" id="VectorBase:ISCP_018658"/>
<dbReference type="EMBL" id="ABJB010898895">
    <property type="status" value="NOT_ANNOTATED_CDS"/>
    <property type="molecule type" value="Genomic_DNA"/>
</dbReference>
<evidence type="ECO:0000313" key="4">
    <source>
        <dbReference type="Proteomes" id="UP000001555"/>
    </source>
</evidence>
<dbReference type="VEuPathDB" id="VectorBase:ISCI006770"/>
<keyword evidence="4" id="KW-1185">Reference proteome</keyword>
<organism>
    <name type="scientific">Ixodes scapularis</name>
    <name type="common">Black-legged tick</name>
    <name type="synonym">Deer tick</name>
    <dbReference type="NCBI Taxonomy" id="6945"/>
    <lineage>
        <taxon>Eukaryota</taxon>
        <taxon>Metazoa</taxon>
        <taxon>Ecdysozoa</taxon>
        <taxon>Arthropoda</taxon>
        <taxon>Chelicerata</taxon>
        <taxon>Arachnida</taxon>
        <taxon>Acari</taxon>
        <taxon>Parasitiformes</taxon>
        <taxon>Ixodida</taxon>
        <taxon>Ixodoidea</taxon>
        <taxon>Ixodidae</taxon>
        <taxon>Ixodinae</taxon>
        <taxon>Ixodes</taxon>
    </lineage>
</organism>
<dbReference type="PaxDb" id="6945-B7PQY2"/>
<proteinExistence type="predicted"/>
<dbReference type="EMBL" id="DS768663">
    <property type="protein sequence ID" value="EEC09004.1"/>
    <property type="molecule type" value="Genomic_DNA"/>
</dbReference>
<sequence>MDGIEAEEAVGGSPPTALLPAEQCETSATNDDGNPDAVFPESNFEDTMQGAATPCETTKERLPEERARLKNGPSEVSGGPPGGENNDAGEVDGQDNGMDFTRTVKRSTETVTVPAGTCGLNPYTVPVPGSKKSKVAVKPRVPPDDCRRKDSL</sequence>